<feature type="region of interest" description="Disordered" evidence="1">
    <location>
        <begin position="52"/>
        <end position="118"/>
    </location>
</feature>
<feature type="transmembrane region" description="Helical" evidence="2">
    <location>
        <begin position="21"/>
        <end position="42"/>
    </location>
</feature>
<accession>A0ABQ4EI33</accession>
<feature type="region of interest" description="Disordered" evidence="1">
    <location>
        <begin position="159"/>
        <end position="182"/>
    </location>
</feature>
<evidence type="ECO:0000313" key="3">
    <source>
        <dbReference type="EMBL" id="GIG94389.1"/>
    </source>
</evidence>
<evidence type="ECO:0000313" key="4">
    <source>
        <dbReference type="Proteomes" id="UP000621500"/>
    </source>
</evidence>
<evidence type="ECO:0008006" key="5">
    <source>
        <dbReference type="Google" id="ProtNLM"/>
    </source>
</evidence>
<name>A0ABQ4EI33_9ACTN</name>
<gene>
    <name evidence="3" type="ORF">Pma05_09620</name>
</gene>
<feature type="compositionally biased region" description="Acidic residues" evidence="1">
    <location>
        <begin position="63"/>
        <end position="72"/>
    </location>
</feature>
<proteinExistence type="predicted"/>
<reference evidence="3 4" key="1">
    <citation type="submission" date="2021-01" db="EMBL/GenBank/DDBJ databases">
        <title>Whole genome shotgun sequence of Plantactinospora mayteni NBRC 109088.</title>
        <authorList>
            <person name="Komaki H."/>
            <person name="Tamura T."/>
        </authorList>
    </citation>
    <scope>NUCLEOTIDE SEQUENCE [LARGE SCALE GENOMIC DNA]</scope>
    <source>
        <strain evidence="3 4">NBRC 109088</strain>
    </source>
</reference>
<keyword evidence="2" id="KW-0812">Transmembrane</keyword>
<keyword evidence="4" id="KW-1185">Reference proteome</keyword>
<comment type="caution">
    <text evidence="3">The sequence shown here is derived from an EMBL/GenBank/DDBJ whole genome shotgun (WGS) entry which is preliminary data.</text>
</comment>
<keyword evidence="2" id="KW-0472">Membrane</keyword>
<feature type="compositionally biased region" description="Basic and acidic residues" evidence="1">
    <location>
        <begin position="159"/>
        <end position="174"/>
    </location>
</feature>
<dbReference type="EMBL" id="BONX01000004">
    <property type="protein sequence ID" value="GIG94389.1"/>
    <property type="molecule type" value="Genomic_DNA"/>
</dbReference>
<sequence>MSRWFRAVAGWVRASGRRGQLGIAAVLVVLVLVVGVVGVLVAGGGDPDILWGGGTSAAPADEPAAESGDESEPEQRDDGPDPTGPVGSPPPYVQPFAQQPGAKPRGAQPSPTAGVEIAEGTDGCDHAYGERDVCVPWTFPDGVTDKCGWLRERGFEPLKITGGRDRHGLDRNDDGTACGAGD</sequence>
<dbReference type="Proteomes" id="UP000621500">
    <property type="component" value="Unassembled WGS sequence"/>
</dbReference>
<protein>
    <recommendedName>
        <fullName evidence="5">Excalibur calcium-binding domain-containing protein</fullName>
    </recommendedName>
</protein>
<keyword evidence="2" id="KW-1133">Transmembrane helix</keyword>
<dbReference type="RefSeq" id="WP_203856032.1">
    <property type="nucleotide sequence ID" value="NZ_BAAAZQ010000002.1"/>
</dbReference>
<organism evidence="3 4">
    <name type="scientific">Plantactinospora mayteni</name>
    <dbReference type="NCBI Taxonomy" id="566021"/>
    <lineage>
        <taxon>Bacteria</taxon>
        <taxon>Bacillati</taxon>
        <taxon>Actinomycetota</taxon>
        <taxon>Actinomycetes</taxon>
        <taxon>Micromonosporales</taxon>
        <taxon>Micromonosporaceae</taxon>
        <taxon>Plantactinospora</taxon>
    </lineage>
</organism>
<evidence type="ECO:0000256" key="1">
    <source>
        <dbReference type="SAM" id="MobiDB-lite"/>
    </source>
</evidence>
<evidence type="ECO:0000256" key="2">
    <source>
        <dbReference type="SAM" id="Phobius"/>
    </source>
</evidence>